<dbReference type="EMBL" id="AJIL01000181">
    <property type="protein sequence ID" value="KNE91975.1"/>
    <property type="molecule type" value="Genomic_DNA"/>
</dbReference>
<organism evidence="2 3">
    <name type="scientific">Puccinia striiformis f. sp. tritici PST-78</name>
    <dbReference type="NCBI Taxonomy" id="1165861"/>
    <lineage>
        <taxon>Eukaryota</taxon>
        <taxon>Fungi</taxon>
        <taxon>Dikarya</taxon>
        <taxon>Basidiomycota</taxon>
        <taxon>Pucciniomycotina</taxon>
        <taxon>Pucciniomycetes</taxon>
        <taxon>Pucciniales</taxon>
        <taxon>Pucciniaceae</taxon>
        <taxon>Puccinia</taxon>
    </lineage>
</organism>
<evidence type="ECO:0000256" key="1">
    <source>
        <dbReference type="SAM" id="MobiDB-lite"/>
    </source>
</evidence>
<dbReference type="Proteomes" id="UP000054564">
    <property type="component" value="Unassembled WGS sequence"/>
</dbReference>
<dbReference type="InterPro" id="IPR051852">
    <property type="entry name" value="Alpha-type_PK"/>
</dbReference>
<feature type="region of interest" description="Disordered" evidence="1">
    <location>
        <begin position="815"/>
        <end position="839"/>
    </location>
</feature>
<protein>
    <submittedName>
        <fullName evidence="2">Uncharacterized protein</fullName>
    </submittedName>
</protein>
<evidence type="ECO:0000313" key="2">
    <source>
        <dbReference type="EMBL" id="KNE91975.1"/>
    </source>
</evidence>
<dbReference type="GO" id="GO:0031037">
    <property type="term" value="P:myosin II filament disassembly"/>
    <property type="evidence" value="ECO:0007669"/>
    <property type="project" value="TreeGrafter"/>
</dbReference>
<feature type="compositionally biased region" description="Basic and acidic residues" evidence="1">
    <location>
        <begin position="697"/>
        <end position="726"/>
    </location>
</feature>
<feature type="region of interest" description="Disordered" evidence="1">
    <location>
        <begin position="203"/>
        <end position="326"/>
    </location>
</feature>
<feature type="compositionally biased region" description="Low complexity" evidence="1">
    <location>
        <begin position="669"/>
        <end position="683"/>
    </location>
</feature>
<feature type="compositionally biased region" description="Basic residues" evidence="1">
    <location>
        <begin position="216"/>
        <end position="234"/>
    </location>
</feature>
<dbReference type="STRING" id="1165861.A0A0L0UY95"/>
<keyword evidence="3" id="KW-1185">Reference proteome</keyword>
<accession>A0A0L0UY95</accession>
<dbReference type="AlphaFoldDB" id="A0A0L0UY95"/>
<reference evidence="3" key="1">
    <citation type="submission" date="2014-03" db="EMBL/GenBank/DDBJ databases">
        <title>The Genome Sequence of Puccinia striiformis f. sp. tritici PST-78.</title>
        <authorList>
            <consortium name="The Broad Institute Genome Sequencing Platform"/>
            <person name="Cuomo C."/>
            <person name="Hulbert S."/>
            <person name="Chen X."/>
            <person name="Walker B."/>
            <person name="Young S.K."/>
            <person name="Zeng Q."/>
            <person name="Gargeya S."/>
            <person name="Fitzgerald M."/>
            <person name="Haas B."/>
            <person name="Abouelleil A."/>
            <person name="Alvarado L."/>
            <person name="Arachchi H.M."/>
            <person name="Berlin A.M."/>
            <person name="Chapman S.B."/>
            <person name="Goldberg J."/>
            <person name="Griggs A."/>
            <person name="Gujja S."/>
            <person name="Hansen M."/>
            <person name="Howarth C."/>
            <person name="Imamovic A."/>
            <person name="Larimer J."/>
            <person name="McCowan C."/>
            <person name="Montmayeur A."/>
            <person name="Murphy C."/>
            <person name="Neiman D."/>
            <person name="Pearson M."/>
            <person name="Priest M."/>
            <person name="Roberts A."/>
            <person name="Saif S."/>
            <person name="Shea T."/>
            <person name="Sisk P."/>
            <person name="Sykes S."/>
            <person name="Wortman J."/>
            <person name="Nusbaum C."/>
            <person name="Birren B."/>
        </authorList>
    </citation>
    <scope>NUCLEOTIDE SEQUENCE [LARGE SCALE GENOMIC DNA]</scope>
    <source>
        <strain evidence="3">race PST-78</strain>
    </source>
</reference>
<proteinExistence type="predicted"/>
<evidence type="ECO:0000313" key="3">
    <source>
        <dbReference type="Proteomes" id="UP000054564"/>
    </source>
</evidence>
<gene>
    <name evidence="2" type="ORF">PSTG_14644</name>
</gene>
<dbReference type="GO" id="GO:0004674">
    <property type="term" value="F:protein serine/threonine kinase activity"/>
    <property type="evidence" value="ECO:0007669"/>
    <property type="project" value="TreeGrafter"/>
</dbReference>
<dbReference type="PANTHER" id="PTHR45992:SF2">
    <property type="entry name" value="EUKARYOTIC ELONGATION FACTOR 2 KINASE"/>
    <property type="match status" value="1"/>
</dbReference>
<feature type="compositionally biased region" description="Low complexity" evidence="1">
    <location>
        <begin position="68"/>
        <end position="81"/>
    </location>
</feature>
<comment type="caution">
    <text evidence="2">The sequence shown here is derived from an EMBL/GenBank/DDBJ whole genome shotgun (WGS) entry which is preliminary data.</text>
</comment>
<name>A0A0L0UY95_9BASI</name>
<dbReference type="GO" id="GO:1903013">
    <property type="term" value="P:response to differentiation-inducing factor 1"/>
    <property type="evidence" value="ECO:0007669"/>
    <property type="project" value="TreeGrafter"/>
</dbReference>
<feature type="region of interest" description="Disordered" evidence="1">
    <location>
        <begin position="63"/>
        <end position="84"/>
    </location>
</feature>
<dbReference type="OrthoDB" id="10686815at2759"/>
<sequence>MAAQQTVRWTHLLLYFPHSSDQSMFPTSASARSLPSCDPSIPDDYFENAVKNKRRKTLVVPISKKKSIPSSSKAKTPSKAATGDEGNAKRIINCGFILYAQNELIDTGIFNVKQKFNLKNPELCMDLAFQLWSIFSACLIKKSIVPEHQIPNSVGEFFSLSQGKSRLTTLDALVFILQKSTRMRPVRIDIVYKHPFSLDQSSEEIETITKSSSRSSGKKSTTKSRAHSTGKRSHMLVDCTDNSSDGKETFTNPSKCSCRASISSAKARVSSNLKGPHKSPDSSRNSSDENIIFNKPSNPASAKRITQGSSSRKSQDFSVTSHSAGSNISGKAWASGGLAYENLTAGLSTQLRVLGGCSTDYIRINNKVKDCWQSLQVNGHCFIFKNLGRNQYESLSADVEPIVFRVDRDVVIGEGSMRRAFKAEVATKSSDGSENISNYLAKIRHNEQCQMAANHAPDALLCKASGLLLKKFKMILSENSWKYSAALKAPYVKYCSNIDFNIAASEPELDSQTGGFHSTNPRIIDFNPKPESPLLKLKLQLRRKEEIANYRPTPWELLSTEEKRQLALHHIRVNEQERIIGIQIIQALRHKYYATKKISIAAYRAEKLAKAAKMSTTSSIRQRLHHEQPSQSYLHGPLPTGAATRKRAAKLRGPGQQTSTNPDPKEVGSSSDSKYSSNHYSNDFRPSCKGAMGENDASERAEHGDDGLAEHDGSDERSGEYGDRSHSLRIVGKYPLTSQISGDPKEEKITLLVKAHVVLWNQCVAAQASGATDELKVLLNSAQDSQKALQKLIKKAEVKQFTKGWNPWEIKKQLFPKDNNGKGKAKNNGGKAQSLASKSMKKYNDQEGWDDVFDLTYTLRGAFNSAKKRRLN</sequence>
<feature type="compositionally biased region" description="Polar residues" evidence="1">
    <location>
        <begin position="249"/>
        <end position="273"/>
    </location>
</feature>
<feature type="region of interest" description="Disordered" evidence="1">
    <location>
        <begin position="617"/>
        <end position="726"/>
    </location>
</feature>
<dbReference type="PANTHER" id="PTHR45992">
    <property type="entry name" value="EUKARYOTIC ELONGATION FACTOR 2 KINASE-RELATED"/>
    <property type="match status" value="1"/>
</dbReference>
<feature type="compositionally biased region" description="Polar residues" evidence="1">
    <location>
        <begin position="282"/>
        <end position="326"/>
    </location>
</feature>